<evidence type="ECO:0000313" key="2">
    <source>
        <dbReference type="Proteomes" id="UP000527355"/>
    </source>
</evidence>
<comment type="caution">
    <text evidence="1">The sequence shown here is derived from an EMBL/GenBank/DDBJ whole genome shotgun (WGS) entry which is preliminary data.</text>
</comment>
<reference evidence="1 2" key="1">
    <citation type="journal article" date="2020" name="Nature">
        <title>Six reference-quality genomes reveal evolution of bat adaptations.</title>
        <authorList>
            <person name="Jebb D."/>
            <person name="Huang Z."/>
            <person name="Pippel M."/>
            <person name="Hughes G.M."/>
            <person name="Lavrichenko K."/>
            <person name="Devanna P."/>
            <person name="Winkler S."/>
            <person name="Jermiin L.S."/>
            <person name="Skirmuntt E.C."/>
            <person name="Katzourakis A."/>
            <person name="Burkitt-Gray L."/>
            <person name="Ray D.A."/>
            <person name="Sullivan K.A.M."/>
            <person name="Roscito J.G."/>
            <person name="Kirilenko B.M."/>
            <person name="Davalos L.M."/>
            <person name="Corthals A.P."/>
            <person name="Power M.L."/>
            <person name="Jones G."/>
            <person name="Ransome R.D."/>
            <person name="Dechmann D.K.N."/>
            <person name="Locatelli A.G."/>
            <person name="Puechmaille S.J."/>
            <person name="Fedrigo O."/>
            <person name="Jarvis E.D."/>
            <person name="Hiller M."/>
            <person name="Vernes S.C."/>
            <person name="Myers E.W."/>
            <person name="Teeling E.C."/>
        </authorList>
    </citation>
    <scope>NUCLEOTIDE SEQUENCE [LARGE SCALE GENOMIC DNA]</scope>
    <source>
        <strain evidence="1">MMyoMyo1</strain>
        <tissue evidence="1">Flight muscle</tissue>
    </source>
</reference>
<keyword evidence="2" id="KW-1185">Reference proteome</keyword>
<dbReference type="Proteomes" id="UP000527355">
    <property type="component" value="Unassembled WGS sequence"/>
</dbReference>
<proteinExistence type="predicted"/>
<sequence length="183" mass="18983">MTIILNYFSDILHPSISLSSFSGDVSFSFLWGFLCLPILFSWKDLDVEFGRGCSFGVSGYSGSSCSLGGHGNDCSSVAAAPLVGAVFSSRGSSGCCGEVAHAAAAPWMGVGCLCACCSSDGGGLLVCLLLLSCGGGCSCGCCSMDGRELHVSLLLLRQRQASCLAVTHQTVVRCMRLLILRWG</sequence>
<accession>A0A7J7YDT5</accession>
<organism evidence="1 2">
    <name type="scientific">Myotis myotis</name>
    <name type="common">Greater mouse-eared bat</name>
    <name type="synonym">Vespertilio myotis</name>
    <dbReference type="NCBI Taxonomy" id="51298"/>
    <lineage>
        <taxon>Eukaryota</taxon>
        <taxon>Metazoa</taxon>
        <taxon>Chordata</taxon>
        <taxon>Craniata</taxon>
        <taxon>Vertebrata</taxon>
        <taxon>Euteleostomi</taxon>
        <taxon>Mammalia</taxon>
        <taxon>Eutheria</taxon>
        <taxon>Laurasiatheria</taxon>
        <taxon>Chiroptera</taxon>
        <taxon>Yangochiroptera</taxon>
        <taxon>Vespertilionidae</taxon>
        <taxon>Myotis</taxon>
    </lineage>
</organism>
<dbReference type="AlphaFoldDB" id="A0A7J7YDT5"/>
<protein>
    <submittedName>
        <fullName evidence="1">Uncharacterized protein</fullName>
    </submittedName>
</protein>
<evidence type="ECO:0000313" key="1">
    <source>
        <dbReference type="EMBL" id="KAF6360103.1"/>
    </source>
</evidence>
<dbReference type="EMBL" id="JABWUV010000004">
    <property type="protein sequence ID" value="KAF6360103.1"/>
    <property type="molecule type" value="Genomic_DNA"/>
</dbReference>
<name>A0A7J7YDT5_MYOMY</name>
<gene>
    <name evidence="1" type="ORF">mMyoMyo1_011061</name>
</gene>